<dbReference type="eggNOG" id="KOG4100">
    <property type="taxonomic scope" value="Eukaryota"/>
</dbReference>
<organism evidence="8 9">
    <name type="scientific">Dictyostelium purpureum</name>
    <name type="common">Slime mold</name>
    <dbReference type="NCBI Taxonomy" id="5786"/>
    <lineage>
        <taxon>Eukaryota</taxon>
        <taxon>Amoebozoa</taxon>
        <taxon>Evosea</taxon>
        <taxon>Eumycetozoa</taxon>
        <taxon>Dictyostelia</taxon>
        <taxon>Dictyosteliales</taxon>
        <taxon>Dictyosteliaceae</taxon>
        <taxon>Dictyostelium</taxon>
    </lineage>
</organism>
<dbReference type="EMBL" id="GL871108">
    <property type="protein sequence ID" value="EGC34174.1"/>
    <property type="molecule type" value="Genomic_DNA"/>
</dbReference>
<dbReference type="InterPro" id="IPR008381">
    <property type="entry name" value="SDHAF3/Sdh7"/>
</dbReference>
<comment type="similarity">
    <text evidence="2 6">Belongs to the complex I LYR family. SDHAF3 subfamily.</text>
</comment>
<sequence>MVSQISKKEFLKLYRDILKSHRILQEPMKSMGDSYVKNEWRLHKKVKDNKVLNKFYTEWDQYLNFMDKQRESILDQAMEKYQQEQRAKSNDYTNEEKELFINTLVGKDLDEFQINQLNKDQKEKLNQLKNETKNLFNEFNQDQPENNNGNNNNNNNK</sequence>
<name>F0ZPE0_DICPU</name>
<evidence type="ECO:0000256" key="1">
    <source>
        <dbReference type="ARBA" id="ARBA00004305"/>
    </source>
</evidence>
<evidence type="ECO:0000256" key="2">
    <source>
        <dbReference type="ARBA" id="ARBA00006020"/>
    </source>
</evidence>
<gene>
    <name evidence="8" type="ORF">DICPUDRAFT_80055</name>
</gene>
<keyword evidence="3" id="KW-0809">Transit peptide</keyword>
<keyword evidence="9" id="KW-1185">Reference proteome</keyword>
<dbReference type="GO" id="GO:0005759">
    <property type="term" value="C:mitochondrial matrix"/>
    <property type="evidence" value="ECO:0007669"/>
    <property type="project" value="UniProtKB-SubCell"/>
</dbReference>
<dbReference type="RefSeq" id="XP_003289278.1">
    <property type="nucleotide sequence ID" value="XM_003289230.1"/>
</dbReference>
<evidence type="ECO:0000313" key="9">
    <source>
        <dbReference type="Proteomes" id="UP000001064"/>
    </source>
</evidence>
<feature type="region of interest" description="Disordered" evidence="7">
    <location>
        <begin position="138"/>
        <end position="157"/>
    </location>
</feature>
<proteinExistence type="inferred from homology"/>
<dbReference type="OMA" id="WAIYIEE"/>
<dbReference type="KEGG" id="dpp:DICPUDRAFT_80055"/>
<dbReference type="VEuPathDB" id="AmoebaDB:DICPUDRAFT_80055"/>
<dbReference type="OrthoDB" id="278329at2759"/>
<feature type="compositionally biased region" description="Low complexity" evidence="7">
    <location>
        <begin position="146"/>
        <end position="157"/>
    </location>
</feature>
<evidence type="ECO:0000256" key="3">
    <source>
        <dbReference type="ARBA" id="ARBA00022946"/>
    </source>
</evidence>
<comment type="subunit">
    <text evidence="6">Interacts with the iron-sulfur protein subunit within the SDH catalytic dimer.</text>
</comment>
<evidence type="ECO:0000256" key="5">
    <source>
        <dbReference type="ARBA" id="ARBA00023186"/>
    </source>
</evidence>
<evidence type="ECO:0000256" key="6">
    <source>
        <dbReference type="RuleBase" id="RU368039"/>
    </source>
</evidence>
<keyword evidence="5 6" id="KW-0143">Chaperone</keyword>
<dbReference type="CDD" id="cd20270">
    <property type="entry name" value="Complex1_LYR_SDHAF3_LYRM10"/>
    <property type="match status" value="1"/>
</dbReference>
<dbReference type="PANTHER" id="PTHR13137:SF6">
    <property type="entry name" value="SUCCINATE DEHYDROGENASE ASSEMBLY FACTOR 3, MITOCHONDRIAL"/>
    <property type="match status" value="1"/>
</dbReference>
<dbReference type="PANTHER" id="PTHR13137">
    <property type="entry name" value="DC11 ACN9 HOMOLOG"/>
    <property type="match status" value="1"/>
</dbReference>
<evidence type="ECO:0000256" key="4">
    <source>
        <dbReference type="ARBA" id="ARBA00023128"/>
    </source>
</evidence>
<dbReference type="GO" id="GO:0034553">
    <property type="term" value="P:mitochondrial respiratory chain complex II assembly"/>
    <property type="evidence" value="ECO:0000318"/>
    <property type="project" value="GO_Central"/>
</dbReference>
<dbReference type="AlphaFoldDB" id="F0ZPE0"/>
<keyword evidence="4 6" id="KW-0496">Mitochondrion</keyword>
<dbReference type="GO" id="GO:0005758">
    <property type="term" value="C:mitochondrial intermembrane space"/>
    <property type="evidence" value="ECO:0000318"/>
    <property type="project" value="GO_Central"/>
</dbReference>
<dbReference type="STRING" id="5786.F0ZPE0"/>
<accession>F0ZPE0</accession>
<dbReference type="GeneID" id="10502164"/>
<dbReference type="InParanoid" id="F0ZPE0"/>
<comment type="subcellular location">
    <subcellularLocation>
        <location evidence="1 6">Mitochondrion matrix</location>
    </subcellularLocation>
</comment>
<comment type="function">
    <text evidence="6">Plays an essential role in the assembly of succinate dehydrogenase (SDH), an enzyme complex (also referred to as respiratory complex II) that is a component of both the tricarboxylic acid (TCA) cycle and the mitochondrial electron transport chain, and which couples the oxidation of succinate to fumarate with the reduction of ubiquinone (coenzyme Q) to ubiquinol. Promotes maturation of the iron-sulfur protein subunit of the SDH catalytic dimer, protecting it from the deleterious effects of oxidants. May act together with SDHAF1.</text>
</comment>
<evidence type="ECO:0000313" key="8">
    <source>
        <dbReference type="EMBL" id="EGC34174.1"/>
    </source>
</evidence>
<protein>
    <recommendedName>
        <fullName evidence="6">Succinate dehydrogenase assembly factor 3</fullName>
        <shortName evidence="6">SDH assembly factor 3</shortName>
        <shortName evidence="6">SDHAF3</shortName>
    </recommendedName>
</protein>
<reference evidence="9" key="1">
    <citation type="journal article" date="2011" name="Genome Biol.">
        <title>Comparative genomics of the social amoebae Dictyostelium discoideum and Dictyostelium purpureum.</title>
        <authorList>
            <consortium name="US DOE Joint Genome Institute (JGI-PGF)"/>
            <person name="Sucgang R."/>
            <person name="Kuo A."/>
            <person name="Tian X."/>
            <person name="Salerno W."/>
            <person name="Parikh A."/>
            <person name="Feasley C.L."/>
            <person name="Dalin E."/>
            <person name="Tu H."/>
            <person name="Huang E."/>
            <person name="Barry K."/>
            <person name="Lindquist E."/>
            <person name="Shapiro H."/>
            <person name="Bruce D."/>
            <person name="Schmutz J."/>
            <person name="Salamov A."/>
            <person name="Fey P."/>
            <person name="Gaudet P."/>
            <person name="Anjard C."/>
            <person name="Babu M.M."/>
            <person name="Basu S."/>
            <person name="Bushmanova Y."/>
            <person name="van der Wel H."/>
            <person name="Katoh-Kurasawa M."/>
            <person name="Dinh C."/>
            <person name="Coutinho P.M."/>
            <person name="Saito T."/>
            <person name="Elias M."/>
            <person name="Schaap P."/>
            <person name="Kay R.R."/>
            <person name="Henrissat B."/>
            <person name="Eichinger L."/>
            <person name="Rivero F."/>
            <person name="Putnam N.H."/>
            <person name="West C.M."/>
            <person name="Loomis W.F."/>
            <person name="Chisholm R.L."/>
            <person name="Shaulsky G."/>
            <person name="Strassmann J.E."/>
            <person name="Queller D.C."/>
            <person name="Kuspa A."/>
            <person name="Grigoriev I.V."/>
        </authorList>
    </citation>
    <scope>NUCLEOTIDE SEQUENCE [LARGE SCALE GENOMIC DNA]</scope>
    <source>
        <strain evidence="9">QSDP1</strain>
    </source>
</reference>
<dbReference type="Proteomes" id="UP000001064">
    <property type="component" value="Unassembled WGS sequence"/>
</dbReference>
<dbReference type="Pfam" id="PF13233">
    <property type="entry name" value="Complex1_LYR_2"/>
    <property type="match status" value="1"/>
</dbReference>
<evidence type="ECO:0000256" key="7">
    <source>
        <dbReference type="SAM" id="MobiDB-lite"/>
    </source>
</evidence>